<evidence type="ECO:0000256" key="13">
    <source>
        <dbReference type="ARBA" id="ARBA00023027"/>
    </source>
</evidence>
<evidence type="ECO:0000256" key="3">
    <source>
        <dbReference type="ARBA" id="ARBA00007012"/>
    </source>
</evidence>
<evidence type="ECO:0000256" key="14">
    <source>
        <dbReference type="ARBA" id="ARBA00023075"/>
    </source>
</evidence>
<dbReference type="InterPro" id="IPR050175">
    <property type="entry name" value="Complex_I_Subunit_2"/>
</dbReference>
<keyword evidence="10 18" id="KW-1278">Translocase</keyword>
<dbReference type="Pfam" id="PF00361">
    <property type="entry name" value="Proton_antipo_M"/>
    <property type="match status" value="1"/>
</dbReference>
<comment type="function">
    <text evidence="1">Core subunit of the mitochondrial membrane respiratory chain NADH dehydrogenase (Complex I) that is believed to belong to the minimal assembly required for catalysis. Complex I functions in the transfer of electrons from NADH to the respiratory chain. The immediate electron acceptor for the enzyme is believed to be ubiquinone.</text>
</comment>
<keyword evidence="7 18" id="KW-0679">Respiratory chain</keyword>
<dbReference type="EC" id="7.1.1.2" evidence="4 18"/>
<dbReference type="PANTHER" id="PTHR46552">
    <property type="entry name" value="NADH-UBIQUINONE OXIDOREDUCTASE CHAIN 2"/>
    <property type="match status" value="1"/>
</dbReference>
<evidence type="ECO:0000256" key="7">
    <source>
        <dbReference type="ARBA" id="ARBA00022660"/>
    </source>
</evidence>
<evidence type="ECO:0000256" key="18">
    <source>
        <dbReference type="RuleBase" id="RU003403"/>
    </source>
</evidence>
<evidence type="ECO:0000256" key="12">
    <source>
        <dbReference type="ARBA" id="ARBA00022989"/>
    </source>
</evidence>
<keyword evidence="8 18" id="KW-0812">Transmembrane</keyword>
<feature type="transmembrane region" description="Helical" evidence="18">
    <location>
        <begin position="150"/>
        <end position="169"/>
    </location>
</feature>
<dbReference type="InterPro" id="IPR003917">
    <property type="entry name" value="NADH_UbQ_OxRdtase_chain2"/>
</dbReference>
<evidence type="ECO:0000256" key="4">
    <source>
        <dbReference type="ARBA" id="ARBA00012944"/>
    </source>
</evidence>
<evidence type="ECO:0000256" key="17">
    <source>
        <dbReference type="ARBA" id="ARBA00049551"/>
    </source>
</evidence>
<feature type="transmembrane region" description="Helical" evidence="18">
    <location>
        <begin position="235"/>
        <end position="258"/>
    </location>
</feature>
<accession>A0A343C4R1</accession>
<feature type="transmembrane region" description="Helical" evidence="18">
    <location>
        <begin position="320"/>
        <end position="337"/>
    </location>
</feature>
<keyword evidence="13 18" id="KW-0520">NAD</keyword>
<feature type="transmembrane region" description="Helical" evidence="18">
    <location>
        <begin position="200"/>
        <end position="223"/>
    </location>
</feature>
<evidence type="ECO:0000256" key="15">
    <source>
        <dbReference type="ARBA" id="ARBA00023128"/>
    </source>
</evidence>
<feature type="transmembrane region" description="Helical" evidence="18">
    <location>
        <begin position="278"/>
        <end position="300"/>
    </location>
</feature>
<name>A0A343C4R1_9COLE</name>
<keyword evidence="6" id="KW-0813">Transport</keyword>
<keyword evidence="12 18" id="KW-1133">Transmembrane helix</keyword>
<dbReference type="PRINTS" id="PR01436">
    <property type="entry name" value="NADHDHGNASE2"/>
</dbReference>
<feature type="transmembrane region" description="Helical" evidence="18">
    <location>
        <begin position="93"/>
        <end position="115"/>
    </location>
</feature>
<evidence type="ECO:0000256" key="5">
    <source>
        <dbReference type="ARBA" id="ARBA00021008"/>
    </source>
</evidence>
<feature type="domain" description="NADH:quinone oxidoreductase/Mrp antiporter transmembrane" evidence="19">
    <location>
        <begin position="23"/>
        <end position="285"/>
    </location>
</feature>
<keyword evidence="11 18" id="KW-0249">Electron transport</keyword>
<dbReference type="AlphaFoldDB" id="A0A343C4R1"/>
<dbReference type="GO" id="GO:0006120">
    <property type="term" value="P:mitochondrial electron transport, NADH to ubiquinone"/>
    <property type="evidence" value="ECO:0007669"/>
    <property type="project" value="InterPro"/>
</dbReference>
<keyword evidence="14 18" id="KW-0830">Ubiquinone</keyword>
<dbReference type="GO" id="GO:0008137">
    <property type="term" value="F:NADH dehydrogenase (ubiquinone) activity"/>
    <property type="evidence" value="ECO:0007669"/>
    <property type="project" value="UniProtKB-EC"/>
</dbReference>
<evidence type="ECO:0000313" key="20">
    <source>
        <dbReference type="EMBL" id="ARH55010.1"/>
    </source>
</evidence>
<feature type="transmembrane region" description="Helical" evidence="18">
    <location>
        <begin position="127"/>
        <end position="144"/>
    </location>
</feature>
<evidence type="ECO:0000256" key="16">
    <source>
        <dbReference type="ARBA" id="ARBA00023136"/>
    </source>
</evidence>
<comment type="similarity">
    <text evidence="3 18">Belongs to the complex I subunit 2 family.</text>
</comment>
<evidence type="ECO:0000256" key="10">
    <source>
        <dbReference type="ARBA" id="ARBA00022967"/>
    </source>
</evidence>
<dbReference type="PANTHER" id="PTHR46552:SF1">
    <property type="entry name" value="NADH-UBIQUINONE OXIDOREDUCTASE CHAIN 2"/>
    <property type="match status" value="1"/>
</dbReference>
<dbReference type="GO" id="GO:0005743">
    <property type="term" value="C:mitochondrial inner membrane"/>
    <property type="evidence" value="ECO:0007669"/>
    <property type="project" value="UniProtKB-SubCell"/>
</dbReference>
<gene>
    <name evidence="20" type="primary">nad2</name>
</gene>
<keyword evidence="15 18" id="KW-0496">Mitochondrion</keyword>
<sequence>MNNFMKMFFFLLMITGILISISSNSWLMTWMGLEINMMAFIPIINNNNLKTIYFSETSMKYFLIQAFSSLIFLMSIILLNLKNNFMISLYSNYWNMIMNTALMMKMGAAPLHFWIPEIMEKLSWINNLILMTVQKITPMLLLWMNYNQMLFMNFFIISSVMIGSLGGITQLNLNKIMAYSSINHTGWMLASLIFSKMTWLIYYIIYTIISMSIILTLNNLNVFHLKSMFNLKMNYLMKFSFALSILSLGGLPPFLGFIPKWLIIQNLTNLNYYFTNLIMIMTSLIMLFFYLRLSISLFILPSNKLMINSNYYNQNKFMPMFMFMNIMGLPMCTLLINM</sequence>
<evidence type="ECO:0000256" key="2">
    <source>
        <dbReference type="ARBA" id="ARBA00004448"/>
    </source>
</evidence>
<protein>
    <recommendedName>
        <fullName evidence="5 18">NADH-ubiquinone oxidoreductase chain 2</fullName>
        <ecNumber evidence="4 18">7.1.1.2</ecNumber>
    </recommendedName>
</protein>
<evidence type="ECO:0000256" key="6">
    <source>
        <dbReference type="ARBA" id="ARBA00022448"/>
    </source>
</evidence>
<evidence type="ECO:0000256" key="8">
    <source>
        <dbReference type="ARBA" id="ARBA00022692"/>
    </source>
</evidence>
<proteinExistence type="inferred from homology"/>
<comment type="catalytic activity">
    <reaction evidence="17 18">
        <text>a ubiquinone + NADH + 5 H(+)(in) = a ubiquinol + NAD(+) + 4 H(+)(out)</text>
        <dbReference type="Rhea" id="RHEA:29091"/>
        <dbReference type="Rhea" id="RHEA-COMP:9565"/>
        <dbReference type="Rhea" id="RHEA-COMP:9566"/>
        <dbReference type="ChEBI" id="CHEBI:15378"/>
        <dbReference type="ChEBI" id="CHEBI:16389"/>
        <dbReference type="ChEBI" id="CHEBI:17976"/>
        <dbReference type="ChEBI" id="CHEBI:57540"/>
        <dbReference type="ChEBI" id="CHEBI:57945"/>
        <dbReference type="EC" id="7.1.1.2"/>
    </reaction>
</comment>
<evidence type="ECO:0000256" key="9">
    <source>
        <dbReference type="ARBA" id="ARBA00022792"/>
    </source>
</evidence>
<geneLocation type="mitochondrion" evidence="20"/>
<keyword evidence="16 18" id="KW-0472">Membrane</keyword>
<evidence type="ECO:0000256" key="11">
    <source>
        <dbReference type="ARBA" id="ARBA00022982"/>
    </source>
</evidence>
<dbReference type="EMBL" id="KX087291">
    <property type="protein sequence ID" value="ARH55010.1"/>
    <property type="molecule type" value="Genomic_DNA"/>
</dbReference>
<comment type="function">
    <text evidence="18">Core subunit of the mitochondrial membrane respiratory chain NADH dehydrogenase (Complex I) which catalyzes electron transfer from NADH through the respiratory chain, using ubiquinone as an electron acceptor. Essential for the catalytic activity and assembly of complex I.</text>
</comment>
<organism evidence="20">
    <name type="scientific">Eucinetus haemorrhoidalis</name>
    <dbReference type="NCBI Taxonomy" id="1490181"/>
    <lineage>
        <taxon>Eukaryota</taxon>
        <taxon>Metazoa</taxon>
        <taxon>Ecdysozoa</taxon>
        <taxon>Arthropoda</taxon>
        <taxon>Hexapoda</taxon>
        <taxon>Insecta</taxon>
        <taxon>Pterygota</taxon>
        <taxon>Neoptera</taxon>
        <taxon>Endopterygota</taxon>
        <taxon>Coleoptera</taxon>
        <taxon>Polyphaga</taxon>
        <taxon>Elateriformia</taxon>
        <taxon>Scirtoidea</taxon>
        <taxon>Eucinetidae</taxon>
        <taxon>Eucinetus</taxon>
    </lineage>
</organism>
<comment type="subcellular location">
    <subcellularLocation>
        <location evidence="2 18">Mitochondrion inner membrane</location>
        <topology evidence="2 18">Multi-pass membrane protein</topology>
    </subcellularLocation>
</comment>
<reference evidence="20" key="1">
    <citation type="submission" date="2016-04" db="EMBL/GenBank/DDBJ databases">
        <title>Mitochondria of beetle species.</title>
        <authorList>
            <person name="Hunter A."/>
            <person name="Moriniere J."/>
            <person name="Tang P."/>
            <person name="Linard B."/>
            <person name="Crampton-Platt A."/>
            <person name="Vogler A.P."/>
        </authorList>
    </citation>
    <scope>NUCLEOTIDE SEQUENCE</scope>
</reference>
<keyword evidence="9 18" id="KW-0999">Mitochondrion inner membrane</keyword>
<feature type="transmembrane region" description="Helical" evidence="18">
    <location>
        <begin position="61"/>
        <end position="81"/>
    </location>
</feature>
<evidence type="ECO:0000256" key="1">
    <source>
        <dbReference type="ARBA" id="ARBA00003257"/>
    </source>
</evidence>
<evidence type="ECO:0000259" key="19">
    <source>
        <dbReference type="Pfam" id="PF00361"/>
    </source>
</evidence>
<dbReference type="InterPro" id="IPR001750">
    <property type="entry name" value="ND/Mrp_TM"/>
</dbReference>